<organism evidence="1 2">
    <name type="scientific">Phytophthora megakarya</name>
    <dbReference type="NCBI Taxonomy" id="4795"/>
    <lineage>
        <taxon>Eukaryota</taxon>
        <taxon>Sar</taxon>
        <taxon>Stramenopiles</taxon>
        <taxon>Oomycota</taxon>
        <taxon>Peronosporomycetes</taxon>
        <taxon>Peronosporales</taxon>
        <taxon>Peronosporaceae</taxon>
        <taxon>Phytophthora</taxon>
    </lineage>
</organism>
<accession>A0A225WV22</accession>
<gene>
    <name evidence="1" type="ORF">PHMEG_0004592</name>
</gene>
<proteinExistence type="predicted"/>
<reference evidence="2" key="1">
    <citation type="submission" date="2017-03" db="EMBL/GenBank/DDBJ databases">
        <title>Phytopthora megakarya and P. palmivora, two closely related causual agents of cacao black pod achieved similar genome size and gene model numbers by different mechanisms.</title>
        <authorList>
            <person name="Ali S."/>
            <person name="Shao J."/>
            <person name="Larry D.J."/>
            <person name="Kronmiller B."/>
            <person name="Shen D."/>
            <person name="Strem M.D."/>
            <person name="Melnick R.L."/>
            <person name="Guiltinan M.J."/>
            <person name="Tyler B.M."/>
            <person name="Meinhardt L.W."/>
            <person name="Bailey B.A."/>
        </authorList>
    </citation>
    <scope>NUCLEOTIDE SEQUENCE [LARGE SCALE GENOMIC DNA]</scope>
    <source>
        <strain evidence="2">zdho120</strain>
    </source>
</reference>
<evidence type="ECO:0000313" key="2">
    <source>
        <dbReference type="Proteomes" id="UP000198211"/>
    </source>
</evidence>
<dbReference type="AlphaFoldDB" id="A0A225WV22"/>
<dbReference type="STRING" id="4795.A0A225WV22"/>
<dbReference type="Proteomes" id="UP000198211">
    <property type="component" value="Unassembled WGS sequence"/>
</dbReference>
<comment type="caution">
    <text evidence="1">The sequence shown here is derived from an EMBL/GenBank/DDBJ whole genome shotgun (WGS) entry which is preliminary data.</text>
</comment>
<sequence length="333" mass="38384">MGRRLRTPNELLRPTEVEEAGELPSCQENLLRVMKRRHECAELARMRGQERQAHYYNRRIRNRRGFHAGNVVWMHSQPRGKKATKLVHQWMGPLRIVEPAGFDNFTKQETIIAHVSFRISYHYPEPLLDQVALDIDELIAYEERQSEGNESEAAAPVLTATISLEPATTKRGKKRIRTAIDDNVGHDVTRGLLVEPRRHRRRNRADQYDLEYELSPCSDPNRWKTDEKERWTVDGQVRARWISIKSMSDCTMTNRSWKALGLMKTCKRIRVSTTKGVVEVEALTGDLERGRSVERSLRKISLTEDLAARQSSGSLRIEPWGLAHSNGTRGAHF</sequence>
<dbReference type="OrthoDB" id="126738at2759"/>
<dbReference type="EMBL" id="NBNE01000274">
    <property type="protein sequence ID" value="OWZ20917.1"/>
    <property type="molecule type" value="Genomic_DNA"/>
</dbReference>
<name>A0A225WV22_9STRA</name>
<evidence type="ECO:0000313" key="1">
    <source>
        <dbReference type="EMBL" id="OWZ20917.1"/>
    </source>
</evidence>
<protein>
    <submittedName>
        <fullName evidence="1">Uncharacterized protein</fullName>
    </submittedName>
</protein>
<keyword evidence="2" id="KW-1185">Reference proteome</keyword>